<evidence type="ECO:0000313" key="3">
    <source>
        <dbReference type="EMBL" id="KAK0511669.1"/>
    </source>
</evidence>
<evidence type="ECO:0000313" key="4">
    <source>
        <dbReference type="Proteomes" id="UP001166286"/>
    </source>
</evidence>
<comment type="caution">
    <text evidence="3">The sequence shown here is derived from an EMBL/GenBank/DDBJ whole genome shotgun (WGS) entry which is preliminary data.</text>
</comment>
<feature type="compositionally biased region" description="Basic and acidic residues" evidence="1">
    <location>
        <begin position="449"/>
        <end position="458"/>
    </location>
</feature>
<proteinExistence type="predicted"/>
<dbReference type="Pfam" id="PF26118">
    <property type="entry name" value="DUF8035"/>
    <property type="match status" value="1"/>
</dbReference>
<reference evidence="3" key="1">
    <citation type="submission" date="2023-03" db="EMBL/GenBank/DDBJ databases">
        <title>Complete genome of Cladonia borealis.</title>
        <authorList>
            <person name="Park H."/>
        </authorList>
    </citation>
    <scope>NUCLEOTIDE SEQUENCE</scope>
    <source>
        <strain evidence="3">ANT050790</strain>
    </source>
</reference>
<dbReference type="Proteomes" id="UP001166286">
    <property type="component" value="Unassembled WGS sequence"/>
</dbReference>
<gene>
    <name evidence="3" type="ORF">JMJ35_006242</name>
</gene>
<dbReference type="EMBL" id="JAFEKC020000013">
    <property type="protein sequence ID" value="KAK0511669.1"/>
    <property type="molecule type" value="Genomic_DNA"/>
</dbReference>
<dbReference type="AlphaFoldDB" id="A0AA39R124"/>
<evidence type="ECO:0000259" key="2">
    <source>
        <dbReference type="Pfam" id="PF26118"/>
    </source>
</evidence>
<feature type="compositionally biased region" description="Basic and acidic residues" evidence="1">
    <location>
        <begin position="69"/>
        <end position="86"/>
    </location>
</feature>
<organism evidence="3 4">
    <name type="scientific">Cladonia borealis</name>
    <dbReference type="NCBI Taxonomy" id="184061"/>
    <lineage>
        <taxon>Eukaryota</taxon>
        <taxon>Fungi</taxon>
        <taxon>Dikarya</taxon>
        <taxon>Ascomycota</taxon>
        <taxon>Pezizomycotina</taxon>
        <taxon>Lecanoromycetes</taxon>
        <taxon>OSLEUM clade</taxon>
        <taxon>Lecanoromycetidae</taxon>
        <taxon>Lecanorales</taxon>
        <taxon>Lecanorineae</taxon>
        <taxon>Cladoniaceae</taxon>
        <taxon>Cladonia</taxon>
    </lineage>
</organism>
<sequence>MSRYADYGGGGRGEPERWDGERFNRERGGRQQVVERDRFEERERFAPFPPRPSRERAFDDFDYPPPRGGRGERFEERDRFFAEERYGPPARRAPRQERYYEEEDFEASPTREDRRINIRIDQEVAPPRPGIIRRQSSLDTFDRKPLPRFPREPEVIQMKGPRSRRVSPPRHERDFEDIRIAEPDYYGDEEYRGFKEREVIIDRRRRGGLPEFEEKEEFKEEVVEYKEEAPFPRRGKTKMPARLVNKRAIIELGYPFEEEGELVIILKALGKEQIDEVISVSKEMNRAATRTTYMIEAPPPPPEEIIERREIVIPAPPSEVPRSVREWDVMSGAIGSEHGGGHSEHGAKSSHGGGRSTHLEVKSSHHSRSRSHGGHSKHGSRSHKSRHSTRGGHSESESESSSSTEIEIDKKSVRSKSRHRSKSISTAKVEEVEQSNAMHTGPLALVIPRQKEERSERDIKAEIRELEAEKRRLKKEREHEHRRSSKYEDREEGEIIIERRGGGKEREVKIEKDRRASDSKMMKAMLATLT</sequence>
<feature type="compositionally biased region" description="Basic and acidic residues" evidence="1">
    <location>
        <begin position="13"/>
        <end position="45"/>
    </location>
</feature>
<feature type="compositionally biased region" description="Basic and acidic residues" evidence="1">
    <location>
        <begin position="140"/>
        <end position="154"/>
    </location>
</feature>
<evidence type="ECO:0000256" key="1">
    <source>
        <dbReference type="SAM" id="MobiDB-lite"/>
    </source>
</evidence>
<feature type="compositionally biased region" description="Basic residues" evidence="1">
    <location>
        <begin position="364"/>
        <end position="390"/>
    </location>
</feature>
<name>A0AA39R124_9LECA</name>
<keyword evidence="4" id="KW-1185">Reference proteome</keyword>
<feature type="domain" description="DUF8035" evidence="2">
    <location>
        <begin position="233"/>
        <end position="287"/>
    </location>
</feature>
<feature type="region of interest" description="Disordered" evidence="1">
    <location>
        <begin position="1"/>
        <end position="177"/>
    </location>
</feature>
<feature type="compositionally biased region" description="Basic and acidic residues" evidence="1">
    <location>
        <begin position="470"/>
        <end position="489"/>
    </location>
</feature>
<accession>A0AA39R124</accession>
<feature type="compositionally biased region" description="Basic and acidic residues" evidence="1">
    <location>
        <begin position="109"/>
        <end position="122"/>
    </location>
</feature>
<protein>
    <recommendedName>
        <fullName evidence="2">DUF8035 domain-containing protein</fullName>
    </recommendedName>
</protein>
<feature type="region of interest" description="Disordered" evidence="1">
    <location>
        <begin position="470"/>
        <end position="490"/>
    </location>
</feature>
<feature type="region of interest" description="Disordered" evidence="1">
    <location>
        <begin position="332"/>
        <end position="458"/>
    </location>
</feature>
<feature type="compositionally biased region" description="Basic residues" evidence="1">
    <location>
        <begin position="413"/>
        <end position="422"/>
    </location>
</feature>
<dbReference type="InterPro" id="IPR058348">
    <property type="entry name" value="DUF8035"/>
</dbReference>